<dbReference type="InterPro" id="IPR036890">
    <property type="entry name" value="HATPase_C_sf"/>
</dbReference>
<accession>A0A251X0U0</accession>
<protein>
    <recommendedName>
        <fullName evidence="1">Histidine kinase/HSP90-like ATPase domain-containing protein</fullName>
    </recommendedName>
</protein>
<dbReference type="Gene3D" id="3.30.565.10">
    <property type="entry name" value="Histidine kinase-like ATPase, C-terminal domain"/>
    <property type="match status" value="1"/>
</dbReference>
<name>A0A251X0U0_9RHOB</name>
<proteinExistence type="predicted"/>
<dbReference type="RefSeq" id="WP_133064464.1">
    <property type="nucleotide sequence ID" value="NZ_MSPP01000001.1"/>
</dbReference>
<dbReference type="AlphaFoldDB" id="A0A251X0U0"/>
<evidence type="ECO:0000313" key="2">
    <source>
        <dbReference type="EMBL" id="OUD10008.1"/>
    </source>
</evidence>
<dbReference type="InterPro" id="IPR003594">
    <property type="entry name" value="HATPase_dom"/>
</dbReference>
<organism evidence="2 3">
    <name type="scientific">Marivivens niveibacter</name>
    <dbReference type="NCBI Taxonomy" id="1930667"/>
    <lineage>
        <taxon>Bacteria</taxon>
        <taxon>Pseudomonadati</taxon>
        <taxon>Pseudomonadota</taxon>
        <taxon>Alphaproteobacteria</taxon>
        <taxon>Rhodobacterales</taxon>
        <taxon>Paracoccaceae</taxon>
        <taxon>Marivivens group</taxon>
        <taxon>Marivivens</taxon>
    </lineage>
</organism>
<evidence type="ECO:0000259" key="1">
    <source>
        <dbReference type="Pfam" id="PF13581"/>
    </source>
</evidence>
<sequence length="397" mass="45608">MRKLTLRYKNVLLYRSRKAMLAKRRLGRSKRLLVDVWYGGEVEQVYCLEAPQVPPEVLCLDKNTLGSLRFLADWRHRMLTHKDWDTLDDVKWINDAKRPGGMRSIQYYADFSGIKELSTAVALILTAEYDRLGTLVNDVPPTVELDKWPKHLFRQLFEIGFFEILKLSEDVADRYRTSGSKKTMRIIAGSTSEEIEVVSSRIKELYQFIEPEHGLGQELSVALNNALSEAMINVVKHAYPADHKFTYRPINKWWVTASADVDKRELTVVFYDQGVTIPITFPRRKISDRTRDFINKLLTSRGKFDFENDGTYLAGAMQKGSTQTDEEHRGLGLAEMKELIDICGHGSLRVFSRGGEYRYDAGSQIVSRSRRLSIGGTLFEWTLRIPQEQLDEGRNSA</sequence>
<dbReference type="Proteomes" id="UP000194664">
    <property type="component" value="Unassembled WGS sequence"/>
</dbReference>
<dbReference type="SUPFAM" id="SSF55874">
    <property type="entry name" value="ATPase domain of HSP90 chaperone/DNA topoisomerase II/histidine kinase"/>
    <property type="match status" value="1"/>
</dbReference>
<reference evidence="2 3" key="1">
    <citation type="submission" date="2016-12" db="EMBL/GenBank/DDBJ databases">
        <title>The draft genome sequence of HSLHS2.</title>
        <authorList>
            <person name="Hu D."/>
            <person name="Wang L."/>
            <person name="Shao Z."/>
        </authorList>
    </citation>
    <scope>NUCLEOTIDE SEQUENCE [LARGE SCALE GENOMIC DNA]</scope>
    <source>
        <strain evidence="2">MCCC 1A06712</strain>
    </source>
</reference>
<dbReference type="EMBL" id="MSPP01000001">
    <property type="protein sequence ID" value="OUD10008.1"/>
    <property type="molecule type" value="Genomic_DNA"/>
</dbReference>
<comment type="caution">
    <text evidence="2">The sequence shown here is derived from an EMBL/GenBank/DDBJ whole genome shotgun (WGS) entry which is preliminary data.</text>
</comment>
<evidence type="ECO:0000313" key="3">
    <source>
        <dbReference type="Proteomes" id="UP000194664"/>
    </source>
</evidence>
<gene>
    <name evidence="2" type="ORF">BVC71_00350</name>
</gene>
<dbReference type="Pfam" id="PF13581">
    <property type="entry name" value="HATPase_c_2"/>
    <property type="match status" value="1"/>
</dbReference>
<feature type="domain" description="Histidine kinase/HSP90-like ATPase" evidence="1">
    <location>
        <begin position="212"/>
        <end position="343"/>
    </location>
</feature>
<dbReference type="OrthoDB" id="7605169at2"/>
<keyword evidence="3" id="KW-1185">Reference proteome</keyword>